<dbReference type="InterPro" id="IPR001254">
    <property type="entry name" value="Trypsin_dom"/>
</dbReference>
<dbReference type="GO" id="GO:0006508">
    <property type="term" value="P:proteolysis"/>
    <property type="evidence" value="ECO:0007669"/>
    <property type="project" value="InterPro"/>
</dbReference>
<reference evidence="5" key="1">
    <citation type="submission" date="2022-11" db="UniProtKB">
        <authorList>
            <consortium name="WormBaseParasite"/>
        </authorList>
    </citation>
    <scope>IDENTIFICATION</scope>
</reference>
<dbReference type="GO" id="GO:0004252">
    <property type="term" value="F:serine-type endopeptidase activity"/>
    <property type="evidence" value="ECO:0007669"/>
    <property type="project" value="InterPro"/>
</dbReference>
<dbReference type="AlphaFoldDB" id="A0A915B9P7"/>
<protein>
    <submittedName>
        <fullName evidence="5">Peptidase S1 domain-containing protein</fullName>
    </submittedName>
</protein>
<evidence type="ECO:0000256" key="2">
    <source>
        <dbReference type="ARBA" id="ARBA00024195"/>
    </source>
</evidence>
<name>A0A915B9P7_PARUN</name>
<keyword evidence="1" id="KW-1015">Disulfide bond</keyword>
<dbReference type="SUPFAM" id="SSF50494">
    <property type="entry name" value="Trypsin-like serine proteases"/>
    <property type="match status" value="1"/>
</dbReference>
<dbReference type="InterPro" id="IPR043504">
    <property type="entry name" value="Peptidase_S1_PA_chymotrypsin"/>
</dbReference>
<dbReference type="PRINTS" id="PR00722">
    <property type="entry name" value="CHYMOTRYPSIN"/>
</dbReference>
<dbReference type="Proteomes" id="UP000887569">
    <property type="component" value="Unplaced"/>
</dbReference>
<accession>A0A915B9P7</accession>
<evidence type="ECO:0000313" key="5">
    <source>
        <dbReference type="WBParaSite" id="PgR029_g057_t01"/>
    </source>
</evidence>
<comment type="similarity">
    <text evidence="2">Belongs to the peptidase S1 family. CLIP subfamily.</text>
</comment>
<dbReference type="InterPro" id="IPR009003">
    <property type="entry name" value="Peptidase_S1_PA"/>
</dbReference>
<dbReference type="PROSITE" id="PS50240">
    <property type="entry name" value="TRYPSIN_DOM"/>
    <property type="match status" value="1"/>
</dbReference>
<evidence type="ECO:0000313" key="4">
    <source>
        <dbReference type="Proteomes" id="UP000887569"/>
    </source>
</evidence>
<dbReference type="InterPro" id="IPR001314">
    <property type="entry name" value="Peptidase_S1A"/>
</dbReference>
<feature type="domain" description="Peptidase S1" evidence="3">
    <location>
        <begin position="52"/>
        <end position="347"/>
    </location>
</feature>
<dbReference type="PANTHER" id="PTHR24256">
    <property type="entry name" value="TRYPTASE-RELATED"/>
    <property type="match status" value="1"/>
</dbReference>
<dbReference type="WBParaSite" id="PgR029_g057_t01">
    <property type="protein sequence ID" value="PgR029_g057_t01"/>
    <property type="gene ID" value="PgR029_g057"/>
</dbReference>
<evidence type="ECO:0000256" key="1">
    <source>
        <dbReference type="ARBA" id="ARBA00023157"/>
    </source>
</evidence>
<dbReference type="InterPro" id="IPR051487">
    <property type="entry name" value="Ser/Thr_Proteases_Immune/Dev"/>
</dbReference>
<keyword evidence="4" id="KW-1185">Reference proteome</keyword>
<dbReference type="Pfam" id="PF00089">
    <property type="entry name" value="Trypsin"/>
    <property type="match status" value="2"/>
</dbReference>
<dbReference type="InterPro" id="IPR018114">
    <property type="entry name" value="TRYPSIN_HIS"/>
</dbReference>
<organism evidence="4 5">
    <name type="scientific">Parascaris univalens</name>
    <name type="common">Nematode worm</name>
    <dbReference type="NCBI Taxonomy" id="6257"/>
    <lineage>
        <taxon>Eukaryota</taxon>
        <taxon>Metazoa</taxon>
        <taxon>Ecdysozoa</taxon>
        <taxon>Nematoda</taxon>
        <taxon>Chromadorea</taxon>
        <taxon>Rhabditida</taxon>
        <taxon>Spirurina</taxon>
        <taxon>Ascaridomorpha</taxon>
        <taxon>Ascaridoidea</taxon>
        <taxon>Ascarididae</taxon>
        <taxon>Parascaris</taxon>
    </lineage>
</organism>
<dbReference type="PROSITE" id="PS00134">
    <property type="entry name" value="TRYPSIN_HIS"/>
    <property type="match status" value="1"/>
</dbReference>
<evidence type="ECO:0000259" key="3">
    <source>
        <dbReference type="PROSITE" id="PS50240"/>
    </source>
</evidence>
<sequence>GLFVFSATSVVQGTIGNGSDFYRLNESEWDLLNDRCGRNVAVDSAFRLYHKISFGSNALQGEFPWALKLFRFDAHPSKFYIMCSASLISQKHFVTAAHCLEIAETGLVDVVPSHLYVVLGGTPCTYAKVTRIFMSDLKDCRSLAYKSPWRLKVKRFIVPKRSVIFNMEESDFLPKPMNRIFSDLAIFELEEALDLDFKDIQPICLPNPSHPIPKLYKVYGFGRTVRREEDSRVNMQLHWYYENNLLSRFACLRFPFTVRGCGGYFVTKRPIGDLRSACKGDSGGGLSAIVSGRHRLYGVVSYAVNYCDNKTEFSSVYVNVSFNHDFICYYTGICPMGYNVYLNSKYATYPEPVAAVGFALRRQSPIAIYFILIFFYCLII</sequence>
<dbReference type="Gene3D" id="2.40.10.10">
    <property type="entry name" value="Trypsin-like serine proteases"/>
    <property type="match status" value="1"/>
</dbReference>
<proteinExistence type="inferred from homology"/>
<dbReference type="SMART" id="SM00020">
    <property type="entry name" value="Tryp_SPc"/>
    <property type="match status" value="1"/>
</dbReference>